<name>A0AAV4N9D1_CAEEX</name>
<proteinExistence type="predicted"/>
<dbReference type="EMBL" id="BPLR01020676">
    <property type="protein sequence ID" value="GIX81414.1"/>
    <property type="molecule type" value="Genomic_DNA"/>
</dbReference>
<organism evidence="1 2">
    <name type="scientific">Caerostris extrusa</name>
    <name type="common">Bark spider</name>
    <name type="synonym">Caerostris bankana</name>
    <dbReference type="NCBI Taxonomy" id="172846"/>
    <lineage>
        <taxon>Eukaryota</taxon>
        <taxon>Metazoa</taxon>
        <taxon>Ecdysozoa</taxon>
        <taxon>Arthropoda</taxon>
        <taxon>Chelicerata</taxon>
        <taxon>Arachnida</taxon>
        <taxon>Araneae</taxon>
        <taxon>Araneomorphae</taxon>
        <taxon>Entelegynae</taxon>
        <taxon>Araneoidea</taxon>
        <taxon>Araneidae</taxon>
        <taxon>Caerostris</taxon>
    </lineage>
</organism>
<sequence>MYKENNKKSPPLTQTLDFYPIDECNSFSRGRVKKSPRHFLVRGRQKIKEWAMIPEYRMMEHIRFKCHIPLVGHTIPKIFQKTNENHYIPIPSSSKKK</sequence>
<evidence type="ECO:0000313" key="1">
    <source>
        <dbReference type="EMBL" id="GIX81414.1"/>
    </source>
</evidence>
<reference evidence="1 2" key="1">
    <citation type="submission" date="2021-06" db="EMBL/GenBank/DDBJ databases">
        <title>Caerostris extrusa draft genome.</title>
        <authorList>
            <person name="Kono N."/>
            <person name="Arakawa K."/>
        </authorList>
    </citation>
    <scope>NUCLEOTIDE SEQUENCE [LARGE SCALE GENOMIC DNA]</scope>
</reference>
<gene>
    <name evidence="1" type="ORF">CEXT_286541</name>
</gene>
<keyword evidence="2" id="KW-1185">Reference proteome</keyword>
<dbReference type="Proteomes" id="UP001054945">
    <property type="component" value="Unassembled WGS sequence"/>
</dbReference>
<comment type="caution">
    <text evidence="1">The sequence shown here is derived from an EMBL/GenBank/DDBJ whole genome shotgun (WGS) entry which is preliminary data.</text>
</comment>
<dbReference type="AlphaFoldDB" id="A0AAV4N9D1"/>
<evidence type="ECO:0000313" key="2">
    <source>
        <dbReference type="Proteomes" id="UP001054945"/>
    </source>
</evidence>
<protein>
    <submittedName>
        <fullName evidence="1">Uncharacterized protein</fullName>
    </submittedName>
</protein>
<accession>A0AAV4N9D1</accession>